<dbReference type="Pfam" id="PF08238">
    <property type="entry name" value="Sel1"/>
    <property type="match status" value="2"/>
</dbReference>
<feature type="compositionally biased region" description="Basic residues" evidence="2">
    <location>
        <begin position="118"/>
        <end position="127"/>
    </location>
</feature>
<protein>
    <recommendedName>
        <fullName evidence="5">RING-type domain-containing protein</fullName>
    </recommendedName>
</protein>
<feature type="compositionally biased region" description="Basic and acidic residues" evidence="2">
    <location>
        <begin position="263"/>
        <end position="277"/>
    </location>
</feature>
<dbReference type="PANTHER" id="PTHR11102:SF160">
    <property type="entry name" value="ERAD-ASSOCIATED E3 UBIQUITIN-PROTEIN LIGASE COMPONENT HRD3"/>
    <property type="match status" value="1"/>
</dbReference>
<dbReference type="EMBL" id="AGNL01048646">
    <property type="protein sequence ID" value="EJK45263.1"/>
    <property type="molecule type" value="Genomic_DNA"/>
</dbReference>
<dbReference type="InterPro" id="IPR050767">
    <property type="entry name" value="Sel1_AlgK"/>
</dbReference>
<proteinExistence type="inferred from homology"/>
<evidence type="ECO:0000256" key="2">
    <source>
        <dbReference type="SAM" id="MobiDB-lite"/>
    </source>
</evidence>
<dbReference type="InterPro" id="IPR011990">
    <property type="entry name" value="TPR-like_helical_dom_sf"/>
</dbReference>
<dbReference type="Gene3D" id="1.25.40.10">
    <property type="entry name" value="Tetratricopeptide repeat domain"/>
    <property type="match status" value="1"/>
</dbReference>
<reference evidence="3 4" key="1">
    <citation type="journal article" date="2012" name="Genome Biol.">
        <title>Genome and low-iron response of an oceanic diatom adapted to chronic iron limitation.</title>
        <authorList>
            <person name="Lommer M."/>
            <person name="Specht M."/>
            <person name="Roy A.S."/>
            <person name="Kraemer L."/>
            <person name="Andreson R."/>
            <person name="Gutowska M.A."/>
            <person name="Wolf J."/>
            <person name="Bergner S.V."/>
            <person name="Schilhabel M.B."/>
            <person name="Klostermeier U.C."/>
            <person name="Beiko R.G."/>
            <person name="Rosenstiel P."/>
            <person name="Hippler M."/>
            <person name="Laroche J."/>
        </authorList>
    </citation>
    <scope>NUCLEOTIDE SEQUENCE [LARGE SCALE GENOMIC DNA]</scope>
    <source>
        <strain evidence="3 4">CCMP1005</strain>
    </source>
</reference>
<accession>K0QZX0</accession>
<feature type="region of interest" description="Disordered" evidence="2">
    <location>
        <begin position="1"/>
        <end position="127"/>
    </location>
</feature>
<comment type="similarity">
    <text evidence="1">Belongs to the sel-1 family.</text>
</comment>
<feature type="region of interest" description="Disordered" evidence="2">
    <location>
        <begin position="187"/>
        <end position="300"/>
    </location>
</feature>
<dbReference type="SMART" id="SM00671">
    <property type="entry name" value="SEL1"/>
    <property type="match status" value="3"/>
</dbReference>
<dbReference type="PANTHER" id="PTHR11102">
    <property type="entry name" value="SEL-1-LIKE PROTEIN"/>
    <property type="match status" value="1"/>
</dbReference>
<feature type="compositionally biased region" description="Low complexity" evidence="2">
    <location>
        <begin position="26"/>
        <end position="40"/>
    </location>
</feature>
<evidence type="ECO:0000313" key="3">
    <source>
        <dbReference type="EMBL" id="EJK45263.1"/>
    </source>
</evidence>
<comment type="caution">
    <text evidence="3">The sequence shown here is derived from an EMBL/GenBank/DDBJ whole genome shotgun (WGS) entry which is preliminary data.</text>
</comment>
<dbReference type="AlphaFoldDB" id="K0QZX0"/>
<name>K0QZX0_THAOC</name>
<sequence>MVRPTSVCAAPRPNWNTAGSPPPLSRLPVRRPGGTCGATRTRGRWASDGAAARRRPAERRTPTRRGAIARSRSLVAPGDERAAGHDAVQPEAIDEPQGGGARRSGPTRPGAQHDPVGVRRHSACRGRSRWTFPSRRFPPSLTRLVEVSSPVPAAVVFHLADQPSGLVFLRPDVRRAVIRGPALQIRSRPASTSSLKSAGRTGRRGSLTPPAARLAAAGGSESSSDEGDVPGILPPRGTDAPPRESPEGPVSQSPAATSVIEIVPRERGRDGHNDSEGSIRPSAFRRPLGPSDLGGLSPQADDCLAEVNGRNGRRNGGNLELCNKAPYRDDMSLADLAEEQHQPPQPPAQAVPAAGSIPDAVTEEELMSSGHELPEGYICPLCCLPIALPEDEHSMLEPCCSKMVCNGCNLASDERGMGDMCPFCRTPTPDNDAALLALVRKRVDARDPKATQMLACAYYHGSYGLPLDIPRAIELWTEAAHLGDLEAHYKLGYRYYEGEGVKKDVARGVKHWQYAAMQGHPESRDNLGCCEYLNGNDELAVRHLMISAKMGYERSLNEIKAMFMKGHATKAQYAEALMGYQNALEDTKSPQREEAKSFFNG</sequence>
<gene>
    <name evidence="3" type="ORF">THAOC_36127</name>
</gene>
<dbReference type="SUPFAM" id="SSF81901">
    <property type="entry name" value="HCP-like"/>
    <property type="match status" value="1"/>
</dbReference>
<keyword evidence="4" id="KW-1185">Reference proteome</keyword>
<dbReference type="Proteomes" id="UP000266841">
    <property type="component" value="Unassembled WGS sequence"/>
</dbReference>
<evidence type="ECO:0000256" key="1">
    <source>
        <dbReference type="ARBA" id="ARBA00038101"/>
    </source>
</evidence>
<evidence type="ECO:0008006" key="5">
    <source>
        <dbReference type="Google" id="ProtNLM"/>
    </source>
</evidence>
<evidence type="ECO:0000313" key="4">
    <source>
        <dbReference type="Proteomes" id="UP000266841"/>
    </source>
</evidence>
<dbReference type="InterPro" id="IPR006597">
    <property type="entry name" value="Sel1-like"/>
</dbReference>
<dbReference type="OrthoDB" id="2384430at2759"/>
<organism evidence="3 4">
    <name type="scientific">Thalassiosira oceanica</name>
    <name type="common">Marine diatom</name>
    <dbReference type="NCBI Taxonomy" id="159749"/>
    <lineage>
        <taxon>Eukaryota</taxon>
        <taxon>Sar</taxon>
        <taxon>Stramenopiles</taxon>
        <taxon>Ochrophyta</taxon>
        <taxon>Bacillariophyta</taxon>
        <taxon>Coscinodiscophyceae</taxon>
        <taxon>Thalassiosirophycidae</taxon>
        <taxon>Thalassiosirales</taxon>
        <taxon>Thalassiosiraceae</taxon>
        <taxon>Thalassiosira</taxon>
    </lineage>
</organism>